<protein>
    <submittedName>
        <fullName evidence="2">Uncharacterized protein</fullName>
    </submittedName>
</protein>
<feature type="transmembrane region" description="Helical" evidence="1">
    <location>
        <begin position="25"/>
        <end position="50"/>
    </location>
</feature>
<feature type="transmembrane region" description="Helical" evidence="1">
    <location>
        <begin position="62"/>
        <end position="85"/>
    </location>
</feature>
<keyword evidence="1" id="KW-0812">Transmembrane</keyword>
<keyword evidence="1" id="KW-0472">Membrane</keyword>
<dbReference type="AlphaFoldDB" id="A0A7K3RY30"/>
<accession>A0A7K3RY30</accession>
<dbReference type="EMBL" id="JAAGMP010000760">
    <property type="protein sequence ID" value="NEC19933.1"/>
    <property type="molecule type" value="Genomic_DNA"/>
</dbReference>
<evidence type="ECO:0000313" key="3">
    <source>
        <dbReference type="Proteomes" id="UP000469670"/>
    </source>
</evidence>
<comment type="caution">
    <text evidence="2">The sequence shown here is derived from an EMBL/GenBank/DDBJ whole genome shotgun (WGS) entry which is preliminary data.</text>
</comment>
<organism evidence="2 3">
    <name type="scientific">Streptomyces parvus</name>
    <dbReference type="NCBI Taxonomy" id="66428"/>
    <lineage>
        <taxon>Bacteria</taxon>
        <taxon>Bacillati</taxon>
        <taxon>Actinomycetota</taxon>
        <taxon>Actinomycetes</taxon>
        <taxon>Kitasatosporales</taxon>
        <taxon>Streptomycetaceae</taxon>
        <taxon>Streptomyces</taxon>
    </lineage>
</organism>
<dbReference type="Proteomes" id="UP000469670">
    <property type="component" value="Unassembled WGS sequence"/>
</dbReference>
<sequence length="88" mass="9006">MPNTMVQAAYWGAPRNSSAASPAAVAGWVLLVLLAQVILAAVPLAVILAFTKLRSNRISVRLGVIVWSIAVTVAVLFMATTTGAAGSA</sequence>
<evidence type="ECO:0000256" key="1">
    <source>
        <dbReference type="SAM" id="Phobius"/>
    </source>
</evidence>
<reference evidence="2 3" key="1">
    <citation type="submission" date="2020-01" db="EMBL/GenBank/DDBJ databases">
        <title>Insect and environment-associated Actinomycetes.</title>
        <authorList>
            <person name="Currrie C."/>
            <person name="Chevrette M."/>
            <person name="Carlson C."/>
            <person name="Stubbendieck R."/>
            <person name="Wendt-Pienkowski E."/>
        </authorList>
    </citation>
    <scope>NUCLEOTIDE SEQUENCE [LARGE SCALE GENOMIC DNA]</scope>
    <source>
        <strain evidence="2 3">SID7590</strain>
    </source>
</reference>
<evidence type="ECO:0000313" key="2">
    <source>
        <dbReference type="EMBL" id="NEC19933.1"/>
    </source>
</evidence>
<name>A0A7K3RY30_9ACTN</name>
<keyword evidence="1" id="KW-1133">Transmembrane helix</keyword>
<dbReference type="RefSeq" id="WP_164203347.1">
    <property type="nucleotide sequence ID" value="NZ_JAAGMP010000760.1"/>
</dbReference>
<proteinExistence type="predicted"/>
<gene>
    <name evidence="2" type="ORF">G3I50_16960</name>
</gene>